<dbReference type="Pfam" id="PF00069">
    <property type="entry name" value="Pkinase"/>
    <property type="match status" value="1"/>
</dbReference>
<keyword evidence="5 10" id="KW-0418">Kinase</keyword>
<dbReference type="PROSITE" id="PS50011">
    <property type="entry name" value="PROTEIN_KINASE_DOM"/>
    <property type="match status" value="1"/>
</dbReference>
<keyword evidence="8" id="KW-0812">Transmembrane</keyword>
<dbReference type="Proteomes" id="UP000549971">
    <property type="component" value="Unassembled WGS sequence"/>
</dbReference>
<feature type="transmembrane region" description="Helical" evidence="8">
    <location>
        <begin position="316"/>
        <end position="336"/>
    </location>
</feature>
<dbReference type="SUPFAM" id="SSF56112">
    <property type="entry name" value="Protein kinase-like (PK-like)"/>
    <property type="match status" value="1"/>
</dbReference>
<accession>A0A7W9JDQ1</accession>
<evidence type="ECO:0000256" key="3">
    <source>
        <dbReference type="ARBA" id="ARBA00022679"/>
    </source>
</evidence>
<keyword evidence="4" id="KW-0547">Nucleotide-binding</keyword>
<dbReference type="PANTHER" id="PTHR43289:SF6">
    <property type="entry name" value="SERINE_THREONINE-PROTEIN KINASE NEKL-3"/>
    <property type="match status" value="1"/>
</dbReference>
<dbReference type="GO" id="GO:0004674">
    <property type="term" value="F:protein serine/threonine kinase activity"/>
    <property type="evidence" value="ECO:0007669"/>
    <property type="project" value="UniProtKB-KW"/>
</dbReference>
<evidence type="ECO:0000256" key="5">
    <source>
        <dbReference type="ARBA" id="ARBA00022777"/>
    </source>
</evidence>
<dbReference type="InterPro" id="IPR000719">
    <property type="entry name" value="Prot_kinase_dom"/>
</dbReference>
<name>A0A7W9JDQ1_9ACTN</name>
<keyword evidence="3" id="KW-0808">Transferase</keyword>
<dbReference type="SMART" id="SM00220">
    <property type="entry name" value="S_TKc"/>
    <property type="match status" value="1"/>
</dbReference>
<protein>
    <recommendedName>
        <fullName evidence="1">non-specific serine/threonine protein kinase</fullName>
        <ecNumber evidence="1">2.7.11.1</ecNumber>
    </recommendedName>
</protein>
<feature type="region of interest" description="Disordered" evidence="7">
    <location>
        <begin position="341"/>
        <end position="364"/>
    </location>
</feature>
<evidence type="ECO:0000256" key="8">
    <source>
        <dbReference type="SAM" id="Phobius"/>
    </source>
</evidence>
<evidence type="ECO:0000256" key="1">
    <source>
        <dbReference type="ARBA" id="ARBA00012513"/>
    </source>
</evidence>
<sequence>MTAMAEIPLEALVPRANGPVAGVFLLAPAVAGGRTMVLKVYPQPLDRRTYNGVEVEQAKLAGLRSSRSIVLVQGLDELPDGRTGLRMEFCPQGLRELVAAGPLPIGDVVVLGQILASVLAEAHDIGLVHGGVTPSNVLERASGQPALSDFGLDLRLRFPRDLTGDAAYTAPEVLRDGELSEQADVYGLGATLYLALAGHSPFPTRPGETPDDVVLRVLGEPVPAVSGRDVPAGLTTLLSRMMAKEPDDRPTAAEAVHEFEALLLTPQETGDDDLDFDDFRDELASARVAQTPQVATVALARPPKPRREKGWRPSKGLLIGAGVAASLAAVLVVMLLPKDAPQSTPRPVVTRPSSGPAATPSMTPAVRLELKPPKDNGTSVQLEWTSSKPLTYALNIAEQGGNDAQTTYRGTGTSMTVRVSPGLMYCFEVQGTDGTAIYISDPQPLRGATCRRR</sequence>
<dbReference type="EC" id="2.7.11.1" evidence="1"/>
<comment type="caution">
    <text evidence="10">The sequence shown here is derived from an EMBL/GenBank/DDBJ whole genome shotgun (WGS) entry which is preliminary data.</text>
</comment>
<proteinExistence type="predicted"/>
<dbReference type="AlphaFoldDB" id="A0A7W9JDQ1"/>
<evidence type="ECO:0000256" key="4">
    <source>
        <dbReference type="ARBA" id="ARBA00022741"/>
    </source>
</evidence>
<keyword evidence="8" id="KW-1133">Transmembrane helix</keyword>
<evidence type="ECO:0000256" key="7">
    <source>
        <dbReference type="SAM" id="MobiDB-lite"/>
    </source>
</evidence>
<organism evidence="10 11">
    <name type="scientific">Kribbella italica</name>
    <dbReference type="NCBI Taxonomy" id="1540520"/>
    <lineage>
        <taxon>Bacteria</taxon>
        <taxon>Bacillati</taxon>
        <taxon>Actinomycetota</taxon>
        <taxon>Actinomycetes</taxon>
        <taxon>Propionibacteriales</taxon>
        <taxon>Kribbellaceae</taxon>
        <taxon>Kribbella</taxon>
    </lineage>
</organism>
<evidence type="ECO:0000259" key="9">
    <source>
        <dbReference type="PROSITE" id="PS50011"/>
    </source>
</evidence>
<evidence type="ECO:0000313" key="10">
    <source>
        <dbReference type="EMBL" id="MBB5840095.1"/>
    </source>
</evidence>
<keyword evidence="2 10" id="KW-0723">Serine/threonine-protein kinase</keyword>
<reference evidence="10 11" key="1">
    <citation type="submission" date="2020-08" db="EMBL/GenBank/DDBJ databases">
        <title>Sequencing the genomes of 1000 actinobacteria strains.</title>
        <authorList>
            <person name="Klenk H.-P."/>
        </authorList>
    </citation>
    <scope>NUCLEOTIDE SEQUENCE [LARGE SCALE GENOMIC DNA]</scope>
    <source>
        <strain evidence="10 11">DSM 28967</strain>
    </source>
</reference>
<dbReference type="GO" id="GO:0005524">
    <property type="term" value="F:ATP binding"/>
    <property type="evidence" value="ECO:0007669"/>
    <property type="project" value="UniProtKB-KW"/>
</dbReference>
<dbReference type="PANTHER" id="PTHR43289">
    <property type="entry name" value="MITOGEN-ACTIVATED PROTEIN KINASE KINASE KINASE 20-RELATED"/>
    <property type="match status" value="1"/>
</dbReference>
<keyword evidence="6" id="KW-0067">ATP-binding</keyword>
<feature type="domain" description="Protein kinase" evidence="9">
    <location>
        <begin position="9"/>
        <end position="260"/>
    </location>
</feature>
<evidence type="ECO:0000256" key="2">
    <source>
        <dbReference type="ARBA" id="ARBA00022527"/>
    </source>
</evidence>
<keyword evidence="8" id="KW-0472">Membrane</keyword>
<gene>
    <name evidence="10" type="ORF">HDA39_006829</name>
</gene>
<dbReference type="RefSeq" id="WP_184802211.1">
    <property type="nucleotide sequence ID" value="NZ_JACHMY010000001.1"/>
</dbReference>
<evidence type="ECO:0000256" key="6">
    <source>
        <dbReference type="ARBA" id="ARBA00022840"/>
    </source>
</evidence>
<dbReference type="Gene3D" id="1.10.510.10">
    <property type="entry name" value="Transferase(Phosphotransferase) domain 1"/>
    <property type="match status" value="1"/>
</dbReference>
<dbReference type="EMBL" id="JACHMY010000001">
    <property type="protein sequence ID" value="MBB5840095.1"/>
    <property type="molecule type" value="Genomic_DNA"/>
</dbReference>
<keyword evidence="11" id="KW-1185">Reference proteome</keyword>
<evidence type="ECO:0000313" key="11">
    <source>
        <dbReference type="Proteomes" id="UP000549971"/>
    </source>
</evidence>
<dbReference type="InterPro" id="IPR011009">
    <property type="entry name" value="Kinase-like_dom_sf"/>
</dbReference>